<dbReference type="STRING" id="94208.A0A2S4L5B4"/>
<evidence type="ECO:0000256" key="1">
    <source>
        <dbReference type="SAM" id="MobiDB-lite"/>
    </source>
</evidence>
<feature type="compositionally biased region" description="Basic and acidic residues" evidence="1">
    <location>
        <begin position="96"/>
        <end position="115"/>
    </location>
</feature>
<name>A0A2S4L5B4_9HYPO</name>
<organism evidence="2 3">
    <name type="scientific">Tolypocladium paradoxum</name>
    <dbReference type="NCBI Taxonomy" id="94208"/>
    <lineage>
        <taxon>Eukaryota</taxon>
        <taxon>Fungi</taxon>
        <taxon>Dikarya</taxon>
        <taxon>Ascomycota</taxon>
        <taxon>Pezizomycotina</taxon>
        <taxon>Sordariomycetes</taxon>
        <taxon>Hypocreomycetidae</taxon>
        <taxon>Hypocreales</taxon>
        <taxon>Ophiocordycipitaceae</taxon>
        <taxon>Tolypocladium</taxon>
    </lineage>
</organism>
<evidence type="ECO:0000313" key="2">
    <source>
        <dbReference type="EMBL" id="POR37610.1"/>
    </source>
</evidence>
<comment type="caution">
    <text evidence="2">The sequence shown here is derived from an EMBL/GenBank/DDBJ whole genome shotgun (WGS) entry which is preliminary data.</text>
</comment>
<reference evidence="2 3" key="1">
    <citation type="submission" date="2018-01" db="EMBL/GenBank/DDBJ databases">
        <title>Harnessing the power of phylogenomics to disentangle the directionality and signatures of interkingdom host jumping in the parasitic fungal genus Tolypocladium.</title>
        <authorList>
            <person name="Quandt C.A."/>
            <person name="Patterson W."/>
            <person name="Spatafora J.W."/>
        </authorList>
    </citation>
    <scope>NUCLEOTIDE SEQUENCE [LARGE SCALE GENOMIC DNA]</scope>
    <source>
        <strain evidence="2 3">NRBC 100945</strain>
    </source>
</reference>
<feature type="compositionally biased region" description="Basic and acidic residues" evidence="1">
    <location>
        <begin position="123"/>
        <end position="136"/>
    </location>
</feature>
<feature type="compositionally biased region" description="Acidic residues" evidence="1">
    <location>
        <begin position="56"/>
        <end position="75"/>
    </location>
</feature>
<dbReference type="AlphaFoldDB" id="A0A2S4L5B4"/>
<evidence type="ECO:0000313" key="3">
    <source>
        <dbReference type="Proteomes" id="UP000237481"/>
    </source>
</evidence>
<protein>
    <submittedName>
        <fullName evidence="2">Methionyl-tRNA formyltransferase, mitochondrial</fullName>
    </submittedName>
</protein>
<dbReference type="EMBL" id="PKSG01000232">
    <property type="protein sequence ID" value="POR37610.1"/>
    <property type="molecule type" value="Genomic_DNA"/>
</dbReference>
<keyword evidence="3" id="KW-1185">Reference proteome</keyword>
<dbReference type="Proteomes" id="UP000237481">
    <property type="component" value="Unassembled WGS sequence"/>
</dbReference>
<feature type="compositionally biased region" description="Low complexity" evidence="1">
    <location>
        <begin position="19"/>
        <end position="35"/>
    </location>
</feature>
<proteinExistence type="predicted"/>
<dbReference type="OrthoDB" id="5389296at2759"/>
<sequence length="330" mass="35798">MSPPPSTPTPRRFLLSKRSTQTAQTPAQFPQFQSTPRFGSSSVPRPTQRRGHDIEVVDEEDDESQDSLPEDEAVGDDARGQYDSIEVESDALSASQHDEESSRGRDSDMDLRDDIAANSLQVDHVHRVEWSPEGRDAKRRKVSISPVPDSEPPTGQHGDADPIPGDENLQREESEDMGSVNDADRAAQQPVFQPAPRFKPVEMDQAMEGLPAAFSPQRRGAKYLADGLAAGLQGWLSEVKGWKGIDGAADSTLGITIEEVRPGRQMYLARSRAGADGASRRFILAGEGKLTGLGRRAAVAVGSAVTIGQPVWDVELDGEMWTVACDWSVA</sequence>
<feature type="compositionally biased region" description="Polar residues" evidence="1">
    <location>
        <begin position="36"/>
        <end position="45"/>
    </location>
</feature>
<keyword evidence="2" id="KW-0808">Transferase</keyword>
<accession>A0A2S4L5B4</accession>
<feature type="region of interest" description="Disordered" evidence="1">
    <location>
        <begin position="1"/>
        <end position="181"/>
    </location>
</feature>
<dbReference type="GO" id="GO:0016740">
    <property type="term" value="F:transferase activity"/>
    <property type="evidence" value="ECO:0007669"/>
    <property type="project" value="UniProtKB-KW"/>
</dbReference>
<gene>
    <name evidence="2" type="ORF">TPAR_02199</name>
</gene>